<dbReference type="Pfam" id="PF12833">
    <property type="entry name" value="HTH_18"/>
    <property type="match status" value="1"/>
</dbReference>
<feature type="domain" description="HTH araC/xylS-type" evidence="4">
    <location>
        <begin position="242"/>
        <end position="343"/>
    </location>
</feature>
<keyword evidence="2" id="KW-0238">DNA-binding</keyword>
<dbReference type="SUPFAM" id="SSF46689">
    <property type="entry name" value="Homeodomain-like"/>
    <property type="match status" value="1"/>
</dbReference>
<dbReference type="InterPro" id="IPR009057">
    <property type="entry name" value="Homeodomain-like_sf"/>
</dbReference>
<dbReference type="Gene3D" id="1.10.10.60">
    <property type="entry name" value="Homeodomain-like"/>
    <property type="match status" value="1"/>
</dbReference>
<evidence type="ECO:0000256" key="3">
    <source>
        <dbReference type="ARBA" id="ARBA00023163"/>
    </source>
</evidence>
<dbReference type="Pfam" id="PF12625">
    <property type="entry name" value="Arabinose_bd"/>
    <property type="match status" value="1"/>
</dbReference>
<accession>A0ABY7B3K5</accession>
<dbReference type="PRINTS" id="PR00032">
    <property type="entry name" value="HTHARAC"/>
</dbReference>
<evidence type="ECO:0000256" key="1">
    <source>
        <dbReference type="ARBA" id="ARBA00023015"/>
    </source>
</evidence>
<evidence type="ECO:0000313" key="6">
    <source>
        <dbReference type="Proteomes" id="UP001163203"/>
    </source>
</evidence>
<dbReference type="InterPro" id="IPR032687">
    <property type="entry name" value="AraC-type_N"/>
</dbReference>
<reference evidence="5" key="1">
    <citation type="submission" date="2022-11" db="EMBL/GenBank/DDBJ databases">
        <authorList>
            <person name="Mo P."/>
        </authorList>
    </citation>
    <scope>NUCLEOTIDE SEQUENCE</scope>
    <source>
        <strain evidence="5">HUAS 11-8</strain>
    </source>
</reference>
<evidence type="ECO:0000313" key="5">
    <source>
        <dbReference type="EMBL" id="WAL66900.1"/>
    </source>
</evidence>
<name>A0ABY7B3K5_9PSEU</name>
<dbReference type="EMBL" id="CP113836">
    <property type="protein sequence ID" value="WAL66900.1"/>
    <property type="molecule type" value="Genomic_DNA"/>
</dbReference>
<dbReference type="PANTHER" id="PTHR47894">
    <property type="entry name" value="HTH-TYPE TRANSCRIPTIONAL REGULATOR GADX"/>
    <property type="match status" value="1"/>
</dbReference>
<dbReference type="InterPro" id="IPR020449">
    <property type="entry name" value="Tscrpt_reg_AraC-type_HTH"/>
</dbReference>
<evidence type="ECO:0000256" key="2">
    <source>
        <dbReference type="ARBA" id="ARBA00023125"/>
    </source>
</evidence>
<evidence type="ECO:0000259" key="4">
    <source>
        <dbReference type="PROSITE" id="PS01124"/>
    </source>
</evidence>
<keyword evidence="1" id="KW-0805">Transcription regulation</keyword>
<keyword evidence="3" id="KW-0804">Transcription</keyword>
<sequence>MTQLAEPVVRHWDFPRGIASVCLLVRFGAEHGIGEREMLDGSGITPGQLADPAAEVEAHQELSVVRNLAARLPDAGPEVGRGYHATTFGLFGFAFLSSPTVRDAVNFALRYLDLSFTFSIPRATLAGDQVRLVLDDSLLPADVARFLVERDLSAIHTVIGELLPTGVPLAGLDLRFPEPSTVDRLDTYREVFGVRPVFGRPANLATFDATYLDRPLPQANPQTVAFCEAQCRELVTRRRRRAGVAHEVREHLTRFGAITQGMPGVARELNMSARTLRRKLEEEGTSFRALLDEVREALAEELLVSGALSVEDVAIRLGYAEASSFIHAFKRWKGVTPASYTRHHTVSRRS</sequence>
<dbReference type="SMART" id="SM00342">
    <property type="entry name" value="HTH_ARAC"/>
    <property type="match status" value="1"/>
</dbReference>
<keyword evidence="6" id="KW-1185">Reference proteome</keyword>
<gene>
    <name evidence="5" type="ORF">ORV05_03600</name>
</gene>
<dbReference type="Proteomes" id="UP001163203">
    <property type="component" value="Chromosome"/>
</dbReference>
<protein>
    <submittedName>
        <fullName evidence="5">AraC family transcriptional regulator</fullName>
    </submittedName>
</protein>
<dbReference type="RefSeq" id="WP_268757025.1">
    <property type="nucleotide sequence ID" value="NZ_CP113836.1"/>
</dbReference>
<dbReference type="InterPro" id="IPR018060">
    <property type="entry name" value="HTH_AraC"/>
</dbReference>
<proteinExistence type="predicted"/>
<dbReference type="PROSITE" id="PS01124">
    <property type="entry name" value="HTH_ARAC_FAMILY_2"/>
    <property type="match status" value="1"/>
</dbReference>
<organism evidence="5 6">
    <name type="scientific">Amycolatopsis cynarae</name>
    <dbReference type="NCBI Taxonomy" id="2995223"/>
    <lineage>
        <taxon>Bacteria</taxon>
        <taxon>Bacillati</taxon>
        <taxon>Actinomycetota</taxon>
        <taxon>Actinomycetes</taxon>
        <taxon>Pseudonocardiales</taxon>
        <taxon>Pseudonocardiaceae</taxon>
        <taxon>Amycolatopsis</taxon>
    </lineage>
</organism>
<dbReference type="PANTHER" id="PTHR47894:SF1">
    <property type="entry name" value="HTH-TYPE TRANSCRIPTIONAL REGULATOR VQSM"/>
    <property type="match status" value="1"/>
</dbReference>